<dbReference type="Proteomes" id="UP000256869">
    <property type="component" value="Unassembled WGS sequence"/>
</dbReference>
<keyword evidence="3" id="KW-1185">Reference proteome</keyword>
<reference evidence="2 3" key="1">
    <citation type="submission" date="2018-07" db="EMBL/GenBank/DDBJ databases">
        <title>Genomic Encyclopedia of Type Strains, Phase III (KMG-III): the genomes of soil and plant-associated and newly described type strains.</title>
        <authorList>
            <person name="Whitman W."/>
        </authorList>
    </citation>
    <scope>NUCLEOTIDE SEQUENCE [LARGE SCALE GENOMIC DNA]</scope>
    <source>
        <strain evidence="2 3">CECT 8236</strain>
    </source>
</reference>
<name>A0A3D9I7P1_9BACL</name>
<keyword evidence="1" id="KW-0472">Membrane</keyword>
<feature type="transmembrane region" description="Helical" evidence="1">
    <location>
        <begin position="101"/>
        <end position="121"/>
    </location>
</feature>
<organism evidence="2 3">
    <name type="scientific">Cohnella lupini</name>
    <dbReference type="NCBI Taxonomy" id="1294267"/>
    <lineage>
        <taxon>Bacteria</taxon>
        <taxon>Bacillati</taxon>
        <taxon>Bacillota</taxon>
        <taxon>Bacilli</taxon>
        <taxon>Bacillales</taxon>
        <taxon>Paenibacillaceae</taxon>
        <taxon>Cohnella</taxon>
    </lineage>
</organism>
<feature type="transmembrane region" description="Helical" evidence="1">
    <location>
        <begin position="36"/>
        <end position="56"/>
    </location>
</feature>
<keyword evidence="1" id="KW-1133">Transmembrane helix</keyword>
<evidence type="ECO:0000256" key="1">
    <source>
        <dbReference type="SAM" id="Phobius"/>
    </source>
</evidence>
<feature type="transmembrane region" description="Helical" evidence="1">
    <location>
        <begin position="12"/>
        <end position="30"/>
    </location>
</feature>
<feature type="transmembrane region" description="Helical" evidence="1">
    <location>
        <begin position="77"/>
        <end position="95"/>
    </location>
</feature>
<accession>A0A3D9I7P1</accession>
<evidence type="ECO:0000313" key="3">
    <source>
        <dbReference type="Proteomes" id="UP000256869"/>
    </source>
</evidence>
<keyword evidence="1" id="KW-0812">Transmembrane</keyword>
<protein>
    <recommendedName>
        <fullName evidence="4">ATP synthase protein I</fullName>
    </recommendedName>
</protein>
<dbReference type="EMBL" id="QRDY01000010">
    <property type="protein sequence ID" value="RED57690.1"/>
    <property type="molecule type" value="Genomic_DNA"/>
</dbReference>
<evidence type="ECO:0000313" key="2">
    <source>
        <dbReference type="EMBL" id="RED57690.1"/>
    </source>
</evidence>
<dbReference type="RefSeq" id="WP_115993974.1">
    <property type="nucleotide sequence ID" value="NZ_QRDY01000010.1"/>
</dbReference>
<proteinExistence type="predicted"/>
<gene>
    <name evidence="2" type="ORF">DFP95_110163</name>
</gene>
<evidence type="ECO:0008006" key="4">
    <source>
        <dbReference type="Google" id="ProtNLM"/>
    </source>
</evidence>
<comment type="caution">
    <text evidence="2">The sequence shown here is derived from an EMBL/GenBank/DDBJ whole genome shotgun (WGS) entry which is preliminary data.</text>
</comment>
<dbReference type="OrthoDB" id="2678639at2"/>
<sequence>MKEDLPALLRRTTRITFFFLSLGCIGFAIMPDYKSYLGGFMIGVIGGLLGSFHLAWKTSRIADNAVIGRKSRSGFGFISRAAIGVLAALVSVEMLQFNLAATAAGILAIPLVTLLLGLFTIRRPKDGHSTDERGEK</sequence>
<dbReference type="AlphaFoldDB" id="A0A3D9I7P1"/>